<dbReference type="GO" id="GO:0032956">
    <property type="term" value="P:regulation of actin cytoskeleton organization"/>
    <property type="evidence" value="ECO:0007669"/>
    <property type="project" value="TreeGrafter"/>
</dbReference>
<dbReference type="PANTHER" id="PTHR14130">
    <property type="entry name" value="3BP-1 RELATED RHOGAP"/>
    <property type="match status" value="1"/>
</dbReference>
<dbReference type="SUPFAM" id="SSF103657">
    <property type="entry name" value="BAR/IMD domain-like"/>
    <property type="match status" value="1"/>
</dbReference>
<reference evidence="5" key="1">
    <citation type="submission" date="2021-01" db="EMBL/GenBank/DDBJ databases">
        <title>Caligus Genome Assembly.</title>
        <authorList>
            <person name="Gallardo-Escarate C."/>
        </authorList>
    </citation>
    <scope>NUCLEOTIDE SEQUENCE [LARGE SCALE GENOMIC DNA]</scope>
</reference>
<dbReference type="Gene3D" id="1.20.1270.60">
    <property type="entry name" value="Arfaptin homology (AH) domain/BAR domain"/>
    <property type="match status" value="1"/>
</dbReference>
<dbReference type="OrthoDB" id="19923at2759"/>
<evidence type="ECO:0000313" key="4">
    <source>
        <dbReference type="EMBL" id="QQP55793.1"/>
    </source>
</evidence>
<dbReference type="EMBL" id="CP045890">
    <property type="protein sequence ID" value="QQP55793.1"/>
    <property type="molecule type" value="Genomic_DNA"/>
</dbReference>
<dbReference type="AlphaFoldDB" id="A0A7T8KHB9"/>
<dbReference type="GO" id="GO:0005096">
    <property type="term" value="F:GTPase activator activity"/>
    <property type="evidence" value="ECO:0007669"/>
    <property type="project" value="UniProtKB-KW"/>
</dbReference>
<sequence length="473" mass="52695">MESLGQDGPNKTICKVMGPEMEKKSDLVCQSVTKKLSEGNNKGNDGAAIEKRIRKTTDFIVGQTIQENGRLFTRKDETSFLGTLLSDSGHLLNNLAANQIQYEIEVEKLVIQQLNSILETLWPPILKEKRNLERCVSDLDRIKARLLSVRNSNALAGTGANPGNPEDSAALQREQALQEELCEVQNKVDSSRDALASLMLQFLAKEPEIGRIILTYFKVKKEYHAHVAEQISDQASQFSSLIDSCAIPVYGTELKTHLSKYGRIIAVPLQLCVCRLIQLGLEEEGLFRIAASSGKIKHLKAIFDAGEWGRNTLLQIEDHHVFAGALKTYLRELPSPLLCGASYETWLEEGRRSGQSSSLREIVKRLPSENKDNLNYLFQFCHFLASKSAENKMSVANLSIVLAPNLLRRQDSPEASLNGISDSQMANCLVANLIENVDWYFESPNVDFFDGVLISGSSFFPIPFTSHRRLGPL</sequence>
<evidence type="ECO:0000256" key="2">
    <source>
        <dbReference type="ARBA" id="ARBA00022553"/>
    </source>
</evidence>
<dbReference type="Pfam" id="PF00620">
    <property type="entry name" value="RhoGAP"/>
    <property type="match status" value="1"/>
</dbReference>
<dbReference type="Pfam" id="PF03114">
    <property type="entry name" value="BAR"/>
    <property type="match status" value="1"/>
</dbReference>
<dbReference type="InterPro" id="IPR000198">
    <property type="entry name" value="RhoGAP_dom"/>
</dbReference>
<protein>
    <submittedName>
        <fullName evidence="4">Rho GTPaseactivating protein 17like</fullName>
    </submittedName>
</protein>
<evidence type="ECO:0000256" key="1">
    <source>
        <dbReference type="ARBA" id="ARBA00022468"/>
    </source>
</evidence>
<dbReference type="SMART" id="SM00324">
    <property type="entry name" value="RhoGAP"/>
    <property type="match status" value="1"/>
</dbReference>
<dbReference type="GO" id="GO:0035020">
    <property type="term" value="P:regulation of Rac protein signal transduction"/>
    <property type="evidence" value="ECO:0007669"/>
    <property type="project" value="TreeGrafter"/>
</dbReference>
<proteinExistence type="predicted"/>
<accession>A0A7T8KHB9</accession>
<dbReference type="InterPro" id="IPR008936">
    <property type="entry name" value="Rho_GTPase_activation_prot"/>
</dbReference>
<evidence type="ECO:0000313" key="5">
    <source>
        <dbReference type="Proteomes" id="UP000595437"/>
    </source>
</evidence>
<dbReference type="Proteomes" id="UP000595437">
    <property type="component" value="Chromosome 1"/>
</dbReference>
<dbReference type="SUPFAM" id="SSF48350">
    <property type="entry name" value="GTPase activation domain, GAP"/>
    <property type="match status" value="1"/>
</dbReference>
<organism evidence="4 5">
    <name type="scientific">Caligus rogercresseyi</name>
    <name type="common">Sea louse</name>
    <dbReference type="NCBI Taxonomy" id="217165"/>
    <lineage>
        <taxon>Eukaryota</taxon>
        <taxon>Metazoa</taxon>
        <taxon>Ecdysozoa</taxon>
        <taxon>Arthropoda</taxon>
        <taxon>Crustacea</taxon>
        <taxon>Multicrustacea</taxon>
        <taxon>Hexanauplia</taxon>
        <taxon>Copepoda</taxon>
        <taxon>Siphonostomatoida</taxon>
        <taxon>Caligidae</taxon>
        <taxon>Caligus</taxon>
    </lineage>
</organism>
<dbReference type="InterPro" id="IPR047165">
    <property type="entry name" value="RHG17/44/SH3BP1-like"/>
</dbReference>
<feature type="domain" description="Rho-GAP" evidence="3">
    <location>
        <begin position="252"/>
        <end position="441"/>
    </location>
</feature>
<dbReference type="InterPro" id="IPR027267">
    <property type="entry name" value="AH/BAR_dom_sf"/>
</dbReference>
<keyword evidence="5" id="KW-1185">Reference proteome</keyword>
<keyword evidence="1" id="KW-0343">GTPase activation</keyword>
<keyword evidence="2" id="KW-0597">Phosphoprotein</keyword>
<gene>
    <name evidence="4" type="ORF">FKW44_000241</name>
</gene>
<dbReference type="InterPro" id="IPR004148">
    <property type="entry name" value="BAR_dom"/>
</dbReference>
<dbReference type="PROSITE" id="PS50238">
    <property type="entry name" value="RHOGAP"/>
    <property type="match status" value="1"/>
</dbReference>
<dbReference type="GO" id="GO:0007165">
    <property type="term" value="P:signal transduction"/>
    <property type="evidence" value="ECO:0007669"/>
    <property type="project" value="InterPro"/>
</dbReference>
<dbReference type="GO" id="GO:0005737">
    <property type="term" value="C:cytoplasm"/>
    <property type="evidence" value="ECO:0007669"/>
    <property type="project" value="InterPro"/>
</dbReference>
<name>A0A7T8KHB9_CALRO</name>
<dbReference type="Gene3D" id="1.10.555.10">
    <property type="entry name" value="Rho GTPase activation protein"/>
    <property type="match status" value="1"/>
</dbReference>
<evidence type="ECO:0000259" key="3">
    <source>
        <dbReference type="PROSITE" id="PS50238"/>
    </source>
</evidence>
<feature type="non-terminal residue" evidence="4">
    <location>
        <position position="1"/>
    </location>
</feature>
<dbReference type="PANTHER" id="PTHR14130:SF14">
    <property type="entry name" value="RHO GTPASE-ACTIVATING PROTEIN 92B"/>
    <property type="match status" value="1"/>
</dbReference>